<evidence type="ECO:0000313" key="10">
    <source>
        <dbReference type="Proteomes" id="UP000262195"/>
    </source>
</evidence>
<dbReference type="Gene3D" id="3.40.50.2300">
    <property type="match status" value="1"/>
</dbReference>
<dbReference type="AlphaFoldDB" id="A0A3D4S3A6"/>
<dbReference type="PROSITE" id="PS51099">
    <property type="entry name" value="PTS_EIIB_TYPE_2"/>
    <property type="match status" value="1"/>
</dbReference>
<dbReference type="PROSITE" id="PS51372">
    <property type="entry name" value="PRD_2"/>
    <property type="match status" value="2"/>
</dbReference>
<dbReference type="PANTHER" id="PTHR30185:SF18">
    <property type="entry name" value="TRANSCRIPTIONAL REGULATOR MTLR"/>
    <property type="match status" value="1"/>
</dbReference>
<organism evidence="9 10">
    <name type="scientific">Bavariicoccus seileri</name>
    <dbReference type="NCBI Taxonomy" id="549685"/>
    <lineage>
        <taxon>Bacteria</taxon>
        <taxon>Bacillati</taxon>
        <taxon>Bacillota</taxon>
        <taxon>Bacilli</taxon>
        <taxon>Lactobacillales</taxon>
        <taxon>Enterococcaceae</taxon>
        <taxon>Bavariicoccus</taxon>
    </lineage>
</organism>
<dbReference type="InterPro" id="IPR036390">
    <property type="entry name" value="WH_DNA-bd_sf"/>
</dbReference>
<dbReference type="Gene3D" id="3.40.930.10">
    <property type="entry name" value="Mannitol-specific EII, Chain A"/>
    <property type="match status" value="1"/>
</dbReference>
<dbReference type="InterPro" id="IPR002178">
    <property type="entry name" value="PTS_EIIA_type-2_dom"/>
</dbReference>
<dbReference type="Proteomes" id="UP000262195">
    <property type="component" value="Unassembled WGS sequence"/>
</dbReference>
<keyword evidence="2" id="KW-0677">Repeat</keyword>
<dbReference type="PANTHER" id="PTHR30185">
    <property type="entry name" value="CRYPTIC BETA-GLUCOSIDE BGL OPERON ANTITERMINATOR"/>
    <property type="match status" value="1"/>
</dbReference>
<dbReference type="InterPro" id="IPR036634">
    <property type="entry name" value="PRD_sf"/>
</dbReference>
<keyword evidence="1" id="KW-0808">Transferase</keyword>
<sequence length="660" mass="75400">MKQKERDLLHQIFAQRDEFVTSQVLASHLSLSDRTVRTYLNHLAELVAENGASIVSKPGYGYKLTVNQPLAFDIFMNQSGIITKSPAPESGISDTKERQSFILNKLLLEEEYLLLDDLSERLYVSRSTLTNDMSEIKEMLKPYRLTVKSRPNSGLSIVGKERDKRHFIMTYFFSNSLSNSIQRYMGNADYFKDMSFEAMTIIVLDECREAHLKVSDFVIQNLVLHLALSLKRISAGFEVQEIGEEIAISHRLEHQVAQRILKRIEASSHVTFPEAEVGYLTIHLMAKSNKKSDTRHKDLTLKRELEQSLQVLAKDTSIPFDEDQALINGLMDHLLPMMVRLENGIRLENPLLTEITEKYQIAFATSKEYLNLIPSLQRQEVSDDEWAYLALHLMAAYEKYKDVHKLQVLVICATGYGSAQLLKNRLNKEFGKHLTVVDVKGYYEITEDSLTNIDVIISSIDMSTLIFKVPVISVSVFLSQQDIEKIRHFIDQTDVMSDRIMPREQPHYYKEKVLSSYLKDSFIYCFDQAVSKDQVLAKLARLLSDHESADFTEKLLDQINQRGAMNPIVFSESIAVPHPAMPVGVTGKIAVGIVPTGLEWDSNYQQIKLVFLLSPSYHENENLPQVTKAIIELIDDEKAQEEIITHPEYTTITNVLLRVM</sequence>
<accession>A0A3D4S3A6</accession>
<dbReference type="InterPro" id="IPR036388">
    <property type="entry name" value="WH-like_DNA-bd_sf"/>
</dbReference>
<dbReference type="InterPro" id="IPR016152">
    <property type="entry name" value="PTrfase/Anion_transptr"/>
</dbReference>
<dbReference type="SUPFAM" id="SSF52794">
    <property type="entry name" value="PTS system IIB component-like"/>
    <property type="match status" value="1"/>
</dbReference>
<dbReference type="InterPro" id="IPR036095">
    <property type="entry name" value="PTS_EIIB-like_sf"/>
</dbReference>
<dbReference type="InterPro" id="IPR003501">
    <property type="entry name" value="PTS_EIIB_2/3"/>
</dbReference>
<dbReference type="InterPro" id="IPR050661">
    <property type="entry name" value="BglG_antiterminators"/>
</dbReference>
<dbReference type="CDD" id="cd05568">
    <property type="entry name" value="PTS_IIB_bgl_like"/>
    <property type="match status" value="1"/>
</dbReference>
<comment type="caution">
    <text evidence="9">The sequence shown here is derived from an EMBL/GenBank/DDBJ whole genome shotgun (WGS) entry which is preliminary data.</text>
</comment>
<dbReference type="InterPro" id="IPR013196">
    <property type="entry name" value="HTH_11"/>
</dbReference>
<protein>
    <submittedName>
        <fullName evidence="9">PRD domain-containing protein</fullName>
    </submittedName>
</protein>
<dbReference type="Pfam" id="PF02302">
    <property type="entry name" value="PTS_IIB"/>
    <property type="match status" value="1"/>
</dbReference>
<keyword evidence="4" id="KW-0010">Activator</keyword>
<keyword evidence="3" id="KW-0805">Transcription regulation</keyword>
<feature type="domain" description="PTS EIIB type-2" evidence="7">
    <location>
        <begin position="406"/>
        <end position="498"/>
    </location>
</feature>
<dbReference type="InterPro" id="IPR011608">
    <property type="entry name" value="PRD"/>
</dbReference>
<dbReference type="Pfam" id="PF08279">
    <property type="entry name" value="HTH_11"/>
    <property type="match status" value="1"/>
</dbReference>
<evidence type="ECO:0000256" key="2">
    <source>
        <dbReference type="ARBA" id="ARBA00022737"/>
    </source>
</evidence>
<dbReference type="STRING" id="1121105.GCA_000421665_02012"/>
<proteinExistence type="predicted"/>
<dbReference type="Gene3D" id="1.10.1790.10">
    <property type="entry name" value="PRD domain"/>
    <property type="match status" value="2"/>
</dbReference>
<dbReference type="SUPFAM" id="SSF63520">
    <property type="entry name" value="PTS-regulatory domain, PRD"/>
    <property type="match status" value="2"/>
</dbReference>
<dbReference type="Pfam" id="PF00359">
    <property type="entry name" value="PTS_EIIA_2"/>
    <property type="match status" value="1"/>
</dbReference>
<name>A0A3D4S3A6_9ENTE</name>
<reference evidence="9 10" key="1">
    <citation type="journal article" date="2018" name="Nat. Biotechnol.">
        <title>A standardized bacterial taxonomy based on genome phylogeny substantially revises the tree of life.</title>
        <authorList>
            <person name="Parks D.H."/>
            <person name="Chuvochina M."/>
            <person name="Waite D.W."/>
            <person name="Rinke C."/>
            <person name="Skarshewski A."/>
            <person name="Chaumeil P.A."/>
            <person name="Hugenholtz P."/>
        </authorList>
    </citation>
    <scope>NUCLEOTIDE SEQUENCE [LARGE SCALE GENOMIC DNA]</scope>
    <source>
        <strain evidence="9">UBA11306</strain>
    </source>
</reference>
<dbReference type="Gene3D" id="1.10.10.10">
    <property type="entry name" value="Winged helix-like DNA-binding domain superfamily/Winged helix DNA-binding domain"/>
    <property type="match status" value="2"/>
</dbReference>
<evidence type="ECO:0000259" key="7">
    <source>
        <dbReference type="PROSITE" id="PS51099"/>
    </source>
</evidence>
<dbReference type="GO" id="GO:0008982">
    <property type="term" value="F:protein-N(PI)-phosphohistidine-sugar phosphotransferase activity"/>
    <property type="evidence" value="ECO:0007669"/>
    <property type="project" value="InterPro"/>
</dbReference>
<dbReference type="Pfam" id="PF00874">
    <property type="entry name" value="PRD"/>
    <property type="match status" value="2"/>
</dbReference>
<feature type="domain" description="PRD" evidence="8">
    <location>
        <begin position="296"/>
        <end position="403"/>
    </location>
</feature>
<evidence type="ECO:0000259" key="6">
    <source>
        <dbReference type="PROSITE" id="PS51094"/>
    </source>
</evidence>
<feature type="domain" description="PTS EIIA type-2" evidence="6">
    <location>
        <begin position="516"/>
        <end position="659"/>
    </location>
</feature>
<evidence type="ECO:0000256" key="4">
    <source>
        <dbReference type="ARBA" id="ARBA00023159"/>
    </source>
</evidence>
<dbReference type="GO" id="GO:0009401">
    <property type="term" value="P:phosphoenolpyruvate-dependent sugar phosphotransferase system"/>
    <property type="evidence" value="ECO:0007669"/>
    <property type="project" value="InterPro"/>
</dbReference>
<evidence type="ECO:0000256" key="1">
    <source>
        <dbReference type="ARBA" id="ARBA00022679"/>
    </source>
</evidence>
<keyword evidence="5" id="KW-0804">Transcription</keyword>
<dbReference type="PROSITE" id="PS51094">
    <property type="entry name" value="PTS_EIIA_TYPE_2"/>
    <property type="match status" value="1"/>
</dbReference>
<evidence type="ECO:0000313" key="9">
    <source>
        <dbReference type="EMBL" id="HCS93106.1"/>
    </source>
</evidence>
<dbReference type="EMBL" id="DQHO01000002">
    <property type="protein sequence ID" value="HCS93106.1"/>
    <property type="molecule type" value="Genomic_DNA"/>
</dbReference>
<gene>
    <name evidence="9" type="ORF">DIW15_00145</name>
</gene>
<dbReference type="SUPFAM" id="SSF55804">
    <property type="entry name" value="Phoshotransferase/anion transport protein"/>
    <property type="match status" value="1"/>
</dbReference>
<evidence type="ECO:0000256" key="3">
    <source>
        <dbReference type="ARBA" id="ARBA00023015"/>
    </source>
</evidence>
<dbReference type="InterPro" id="IPR013011">
    <property type="entry name" value="PTS_EIIB_2"/>
</dbReference>
<feature type="domain" description="PRD" evidence="8">
    <location>
        <begin position="188"/>
        <end position="294"/>
    </location>
</feature>
<evidence type="ECO:0000256" key="5">
    <source>
        <dbReference type="ARBA" id="ARBA00023163"/>
    </source>
</evidence>
<dbReference type="InterPro" id="IPR007737">
    <property type="entry name" value="Mga_HTH"/>
</dbReference>
<dbReference type="Pfam" id="PF05043">
    <property type="entry name" value="Mga"/>
    <property type="match status" value="1"/>
</dbReference>
<evidence type="ECO:0000259" key="8">
    <source>
        <dbReference type="PROSITE" id="PS51372"/>
    </source>
</evidence>
<dbReference type="GO" id="GO:0006355">
    <property type="term" value="P:regulation of DNA-templated transcription"/>
    <property type="evidence" value="ECO:0007669"/>
    <property type="project" value="InterPro"/>
</dbReference>
<dbReference type="SUPFAM" id="SSF46785">
    <property type="entry name" value="Winged helix' DNA-binding domain"/>
    <property type="match status" value="1"/>
</dbReference>